<reference evidence="2 4" key="1">
    <citation type="journal article" date="2010" name="J. Bacteriol.">
        <title>Complete genome sequence of Halalkalicoccus jeotgali B3(T), an extremely halophilic archaeon.</title>
        <authorList>
            <person name="Roh S.W."/>
            <person name="Nam Y.D."/>
            <person name="Nam S.H."/>
            <person name="Choi S.H."/>
            <person name="Park H.S."/>
            <person name="Bae J.W."/>
        </authorList>
    </citation>
    <scope>NUCLEOTIDE SEQUENCE [LARGE SCALE GENOMIC DNA]</scope>
    <source>
        <strain evidence="2">B3</strain>
        <strain evidence="4">DSM 18796 / CECT 7217 / JCM 14584 / KCTC 4019 / B3</strain>
    </source>
</reference>
<dbReference type="SUPFAM" id="SSF89447">
    <property type="entry name" value="AbrB/MazE/MraZ-like"/>
    <property type="match status" value="1"/>
</dbReference>
<dbReference type="GeneID" id="9419732"/>
<dbReference type="RefSeq" id="WP_008417219.1">
    <property type="nucleotide sequence ID" value="NC_014297.1"/>
</dbReference>
<dbReference type="HOGENOM" id="CLU_2257318_0_0_2"/>
<dbReference type="Proteomes" id="UP000011645">
    <property type="component" value="Unassembled WGS sequence"/>
</dbReference>
<dbReference type="PROSITE" id="PS51740">
    <property type="entry name" value="SPOVT_ABRB"/>
    <property type="match status" value="1"/>
</dbReference>
<dbReference type="Proteomes" id="UP000000390">
    <property type="component" value="Chromosome"/>
</dbReference>
<keyword evidence="5" id="KW-1185">Reference proteome</keyword>
<name>D8J3J8_HALJB</name>
<dbReference type="EMBL" id="CP002062">
    <property type="protein sequence ID" value="ADJ15305.1"/>
    <property type="molecule type" value="Genomic_DNA"/>
</dbReference>
<gene>
    <name evidence="2" type="ordered locus">HacjB3_09610</name>
    <name evidence="3" type="ORF">C497_13066</name>
</gene>
<sequence length="107" mass="11388">MTNDADGAWWPPAMFADQMQEASEEAAKRQQQLFAQWVSGMNPAGGRSMGGLSQLSAMSMGAAAFKTRVQSGGRISIPDAEREALGIDEGDIVQTIVIPLDTGEDND</sequence>
<evidence type="ECO:0000313" key="3">
    <source>
        <dbReference type="EMBL" id="ELY35482.1"/>
    </source>
</evidence>
<dbReference type="AlphaFoldDB" id="D8J3J8"/>
<reference evidence="3 5" key="2">
    <citation type="journal article" date="2014" name="PLoS Genet.">
        <title>Phylogenetically driven sequencing of extremely halophilic archaea reveals strategies for static and dynamic osmo-response.</title>
        <authorList>
            <person name="Becker E.A."/>
            <person name="Seitzer P.M."/>
            <person name="Tritt A."/>
            <person name="Larsen D."/>
            <person name="Krusor M."/>
            <person name="Yao A.I."/>
            <person name="Wu D."/>
            <person name="Madern D."/>
            <person name="Eisen J.A."/>
            <person name="Darling A.E."/>
            <person name="Facciotti M.T."/>
        </authorList>
    </citation>
    <scope>NUCLEOTIDE SEQUENCE [LARGE SCALE GENOMIC DNA]</scope>
    <source>
        <strain evidence="3">B3</strain>
        <strain evidence="5">DSM 18796 / CECT 7217 / JCM 14584 / KCTC 4019 / B3</strain>
    </source>
</reference>
<accession>D8J3J8</accession>
<dbReference type="OrthoDB" id="6319at2157"/>
<protein>
    <recommendedName>
        <fullName evidence="1">SpoVT-AbrB domain-containing protein</fullName>
    </recommendedName>
</protein>
<feature type="domain" description="SpoVT-AbrB" evidence="1">
    <location>
        <begin position="64"/>
        <end position="107"/>
    </location>
</feature>
<dbReference type="STRING" id="795797.HacjB3_09610"/>
<organism evidence="2 4">
    <name type="scientific">Halalkalicoccus jeotgali (strain DSM 18796 / CECT 7217 / JCM 14584 / KCTC 4019 / B3)</name>
    <dbReference type="NCBI Taxonomy" id="795797"/>
    <lineage>
        <taxon>Archaea</taxon>
        <taxon>Methanobacteriati</taxon>
        <taxon>Methanobacteriota</taxon>
        <taxon>Stenosarchaea group</taxon>
        <taxon>Halobacteria</taxon>
        <taxon>Halobacteriales</taxon>
        <taxon>Halococcaceae</taxon>
        <taxon>Halalkalicoccus</taxon>
    </lineage>
</organism>
<dbReference type="PATRIC" id="fig|795797.18.peg.1915"/>
<dbReference type="GO" id="GO:0003677">
    <property type="term" value="F:DNA binding"/>
    <property type="evidence" value="ECO:0007669"/>
    <property type="project" value="InterPro"/>
</dbReference>
<dbReference type="InterPro" id="IPR007159">
    <property type="entry name" value="SpoVT-AbrB_dom"/>
</dbReference>
<dbReference type="Gene3D" id="2.10.260.10">
    <property type="match status" value="1"/>
</dbReference>
<dbReference type="eggNOG" id="arCOG03937">
    <property type="taxonomic scope" value="Archaea"/>
</dbReference>
<dbReference type="EMBL" id="AOHV01000033">
    <property type="protein sequence ID" value="ELY35482.1"/>
    <property type="molecule type" value="Genomic_DNA"/>
</dbReference>
<evidence type="ECO:0000313" key="5">
    <source>
        <dbReference type="Proteomes" id="UP000011645"/>
    </source>
</evidence>
<evidence type="ECO:0000259" key="1">
    <source>
        <dbReference type="PROSITE" id="PS51740"/>
    </source>
</evidence>
<evidence type="ECO:0000313" key="2">
    <source>
        <dbReference type="EMBL" id="ADJ15305.1"/>
    </source>
</evidence>
<dbReference type="InterPro" id="IPR037914">
    <property type="entry name" value="SpoVT-AbrB_sf"/>
</dbReference>
<proteinExistence type="predicted"/>
<dbReference type="KEGG" id="hje:HacjB3_09610"/>
<evidence type="ECO:0000313" key="4">
    <source>
        <dbReference type="Proteomes" id="UP000000390"/>
    </source>
</evidence>